<evidence type="ECO:0000313" key="3">
    <source>
        <dbReference type="EMBL" id="PZQ49140.1"/>
    </source>
</evidence>
<feature type="transmembrane region" description="Helical" evidence="1">
    <location>
        <begin position="188"/>
        <end position="211"/>
    </location>
</feature>
<keyword evidence="1" id="KW-1133">Transmembrane helix</keyword>
<name>A0A2W5QCI3_9BACT</name>
<dbReference type="EMBL" id="QFQB01000001">
    <property type="protein sequence ID" value="PZQ49140.1"/>
    <property type="molecule type" value="Genomic_DNA"/>
</dbReference>
<evidence type="ECO:0000313" key="4">
    <source>
        <dbReference type="Proteomes" id="UP000249417"/>
    </source>
</evidence>
<protein>
    <recommendedName>
        <fullName evidence="5">Type IV secretion protein IcmC</fullName>
    </recommendedName>
</protein>
<proteinExistence type="predicted"/>
<comment type="caution">
    <text evidence="3">The sequence shown here is derived from an EMBL/GenBank/DDBJ whole genome shotgun (WGS) entry which is preliminary data.</text>
</comment>
<feature type="transmembrane region" description="Helical" evidence="1">
    <location>
        <begin position="52"/>
        <end position="73"/>
    </location>
</feature>
<dbReference type="Proteomes" id="UP000249417">
    <property type="component" value="Unassembled WGS sequence"/>
</dbReference>
<keyword evidence="1" id="KW-0812">Transmembrane</keyword>
<sequence length="315" mass="33102">MTFKSKNFIYFLGVMALALFGAAAPSLAQEAANGDTLGGVINNVTTDLKMTLPGVFSGFSYLMGLILGYQGIVKLKDHIENPNQVPQLDPIKRFIAGGAFFAMPYVADVLRQTIEGGDRGADYTNSDFNGASSGVGLDAMIVALMENVFVPLQWAFGAFGYIAGLMLVMIGISRLLKSEQDGPRGPATIGTLMTFIVAGCLFSINSIIAYFTTTMFDDASIDTNGVLQYTAGLGGAADHVHAVISAIIAFALIVGWVSLIRGIFLLRGVSEGSQQASMMAAITHLIGGALAINLGSVIMAVQETLGITAYGIVFN</sequence>
<dbReference type="AlphaFoldDB" id="A0A2W5QCI3"/>
<evidence type="ECO:0000256" key="2">
    <source>
        <dbReference type="SAM" id="SignalP"/>
    </source>
</evidence>
<organism evidence="3 4">
    <name type="scientific">Micavibrio aeruginosavorus</name>
    <dbReference type="NCBI Taxonomy" id="349221"/>
    <lineage>
        <taxon>Bacteria</taxon>
        <taxon>Pseudomonadati</taxon>
        <taxon>Bdellovibrionota</taxon>
        <taxon>Bdellovibrionia</taxon>
        <taxon>Bdellovibrionales</taxon>
        <taxon>Pseudobdellovibrionaceae</taxon>
        <taxon>Micavibrio</taxon>
    </lineage>
</organism>
<accession>A0A2W5QCI3</accession>
<feature type="signal peptide" evidence="2">
    <location>
        <begin position="1"/>
        <end position="28"/>
    </location>
</feature>
<feature type="chain" id="PRO_5015921181" description="Type IV secretion protein IcmC" evidence="2">
    <location>
        <begin position="29"/>
        <end position="315"/>
    </location>
</feature>
<reference evidence="3 4" key="1">
    <citation type="submission" date="2017-08" db="EMBL/GenBank/DDBJ databases">
        <title>Infants hospitalized years apart are colonized by the same room-sourced microbial strains.</title>
        <authorList>
            <person name="Brooks B."/>
            <person name="Olm M.R."/>
            <person name="Firek B.A."/>
            <person name="Baker R."/>
            <person name="Thomas B.C."/>
            <person name="Morowitz M.J."/>
            <person name="Banfield J.F."/>
        </authorList>
    </citation>
    <scope>NUCLEOTIDE SEQUENCE [LARGE SCALE GENOMIC DNA]</scope>
    <source>
        <strain evidence="3">S2_005_002_R2_29</strain>
    </source>
</reference>
<evidence type="ECO:0000256" key="1">
    <source>
        <dbReference type="SAM" id="Phobius"/>
    </source>
</evidence>
<keyword evidence="2" id="KW-0732">Signal</keyword>
<feature type="transmembrane region" description="Helical" evidence="1">
    <location>
        <begin position="154"/>
        <end position="176"/>
    </location>
</feature>
<gene>
    <name evidence="3" type="ORF">DI551_00370</name>
</gene>
<keyword evidence="1" id="KW-0472">Membrane</keyword>
<evidence type="ECO:0008006" key="5">
    <source>
        <dbReference type="Google" id="ProtNLM"/>
    </source>
</evidence>
<feature type="transmembrane region" description="Helical" evidence="1">
    <location>
        <begin position="278"/>
        <end position="301"/>
    </location>
</feature>
<feature type="transmembrane region" description="Helical" evidence="1">
    <location>
        <begin position="242"/>
        <end position="266"/>
    </location>
</feature>